<dbReference type="PANTHER" id="PTHR45586:SF1">
    <property type="entry name" value="LIPOPOLYSACCHARIDE ASSEMBLY PROTEIN B"/>
    <property type="match status" value="1"/>
</dbReference>
<dbReference type="Pfam" id="PF13174">
    <property type="entry name" value="TPR_6"/>
    <property type="match status" value="1"/>
</dbReference>
<evidence type="ECO:0000256" key="1">
    <source>
        <dbReference type="ARBA" id="ARBA00022737"/>
    </source>
</evidence>
<dbReference type="Proteomes" id="UP000587002">
    <property type="component" value="Unassembled WGS sequence"/>
</dbReference>
<dbReference type="SUPFAM" id="SSF81901">
    <property type="entry name" value="HCP-like"/>
    <property type="match status" value="6"/>
</dbReference>
<protein>
    <submittedName>
        <fullName evidence="4">Tetratricopeptide (TPR) repeat protein</fullName>
    </submittedName>
</protein>
<keyword evidence="2 3" id="KW-0802">TPR repeat</keyword>
<reference evidence="4 5" key="1">
    <citation type="submission" date="2020-07" db="EMBL/GenBank/DDBJ databases">
        <title>Sequencing the genomes of 1000 actinobacteria strains.</title>
        <authorList>
            <person name="Klenk H.-P."/>
        </authorList>
    </citation>
    <scope>NUCLEOTIDE SEQUENCE [LARGE SCALE GENOMIC DNA]</scope>
    <source>
        <strain evidence="4 5">DSM 44065</strain>
    </source>
</reference>
<evidence type="ECO:0000256" key="3">
    <source>
        <dbReference type="PROSITE-ProRule" id="PRU00339"/>
    </source>
</evidence>
<proteinExistence type="predicted"/>
<organism evidence="4 5">
    <name type="scientific">Saccharopolyspora hordei</name>
    <dbReference type="NCBI Taxonomy" id="1838"/>
    <lineage>
        <taxon>Bacteria</taxon>
        <taxon>Bacillati</taxon>
        <taxon>Actinomycetota</taxon>
        <taxon>Actinomycetes</taxon>
        <taxon>Pseudonocardiales</taxon>
        <taxon>Pseudonocardiaceae</taxon>
        <taxon>Saccharopolyspora</taxon>
    </lineage>
</organism>
<evidence type="ECO:0000313" key="5">
    <source>
        <dbReference type="Proteomes" id="UP000587002"/>
    </source>
</evidence>
<sequence length="1669" mass="178910">MSLWEQRVTMARQLWSNGDLAAAERELRPVLDDGDFDTAAHAAYLLGGLLEQRGDRAQARAMHQRAIDSGHPIYAQLAAISLGLLLFDADDLTAAQAVLRFAADGADPDAAGRADALLAQVLHMLGDLDGAREARDRALTSNDPGVLEIASELELPAPGERTTEQYLQVAYEQACSLLEQGRDQDAEPILQRLLDSGHPHHGSLSAAKLYALHADDPAIARQMAERIIAFRHPEHLGWGHVLLGGVLEDLGDAAAAAEQFRAAAEDPRPNVRLHALIHLGMQQRRLGQVDQARETYQRVIRTRHPHFSVEALGVLAELQRDTGDVAGAVETFHRVVASGHPEKAPLAAYNLGVLEYERGDAEAAVAAFRRAAQAGDPQLAHQAELALSMVDVMDADPAADDARQLALRAHQAAGEGDLDSARRVYQQVIDMDVRTWSAMAANSLGLVEALAGDLDQARRTFQRAATSDEAALVQDAAFRCALVDEPGARPVLEALFHLEQGQDAGLEELAASDDPQVRDLAQLVRAEALLVSDVTAAVEQLDLLVDSPNQLVWTKAAQRLATWLVRQQRTDEAVQLLERVVDGGHPLLVPWSAAQLGDLLVEHGEPEDVIAAFATAAGAGYPSLLAEVFGKLEVLYRIAGHDEELEALYRTAIDSGHPELVPRASYLLGEKLALADQPGAALEHFERAAGAESEVAALAAFGAHAVRGDLDSARAVLVELADRPELRGSATEFCLNLAHQHQATGDVAFTEAALTLAVGSGDPDRRQEALLFLGALHHESGDRARARTAWEQAALGDRPHEAAVARCSLAGLLQDEGDLDGADAQLAEVAAGDTDSAGEAALRLGVLRRDRADVEGALEAFDRAASVGDREEVAWALAHSAPLLAERGETELAEDAYERAIASGVPQVQARAALGLRTLLRDLGDEAGAEAAFERALEFGDPEVSLRVHQERGGETAELRAYRLMSEGDVDGARAAVVEEFGSARVADFWCAAWTDLPGAAALLAGFRGEDLRTCSQLALDFGAAAKDPAEARTWFRVVADRGHPDLAPQARLLLGQLAEQQGEHAIALGWYRRATGAADPEHAARAGVLLAQLLSRLDDVEGAVSACRNAFTSGAGVPALDAGVLLGQLHHESGDPVEARRVWDQAEASAESAAQFGEVVHRRIAQIGETAAEAGELLHRASASEDPGTAINAMLWLGERAVQAEDLDAAVHWFGQAAELGVPEQSEAARSRLANMLLAQGDRDAARIEYERVARSANPDIAARGELGIGMVRHEEGDLPGAVAAYVDAAVHAVHEGLAEDAVQGARVVLEQQHANGDHHAATDTLRRLAEVVPESDVAEWAHDAGTEFLDAEDTDSALVYLRCAVEIGAPDPEPAAVLALGDALHRRGDDAGARQAYERVLATGDERTAAVAKYRLVELLGWDAPEVADLVQRTDEPLGPELKAVLGLQRRDAGDTAGAIEMLRDAADGAGEEFSPVAIYALAQSLYQDGEVEQARRTFQQLVEAAPYDRYAGEAMLELAAIAFHEGDDEEARAWNLRAWESDDPELSAKAAMNLGVIAKRRRDVEEAAPWFQVLVDLGHPSAALAAAHLAELHHWRGELAEAAQHYGYTLAHTDDPELIAEAAYRVGEFHYQRGDLDAAREHLDRARRTGDETFAEQAEELLRRLG</sequence>
<dbReference type="EMBL" id="JACCFJ010000001">
    <property type="protein sequence ID" value="NYI85530.1"/>
    <property type="molecule type" value="Genomic_DNA"/>
</dbReference>
<keyword evidence="1" id="KW-0677">Repeat</keyword>
<feature type="repeat" description="TPR" evidence="3">
    <location>
        <begin position="1623"/>
        <end position="1656"/>
    </location>
</feature>
<comment type="caution">
    <text evidence="4">The sequence shown here is derived from an EMBL/GenBank/DDBJ whole genome shotgun (WGS) entry which is preliminary data.</text>
</comment>
<dbReference type="InterPro" id="IPR019734">
    <property type="entry name" value="TPR_rpt"/>
</dbReference>
<name>A0A853ASV7_9PSEU</name>
<dbReference type="Gene3D" id="1.25.40.10">
    <property type="entry name" value="Tetratricopeptide repeat domain"/>
    <property type="match status" value="9"/>
</dbReference>
<accession>A0A853ASV7</accession>
<dbReference type="PANTHER" id="PTHR45586">
    <property type="entry name" value="TPR REPEAT-CONTAINING PROTEIN PA4667"/>
    <property type="match status" value="1"/>
</dbReference>
<keyword evidence="5" id="KW-1185">Reference proteome</keyword>
<gene>
    <name evidence="4" type="ORF">HNR68_004160</name>
</gene>
<dbReference type="PROSITE" id="PS50005">
    <property type="entry name" value="TPR"/>
    <property type="match status" value="2"/>
</dbReference>
<feature type="repeat" description="TPR" evidence="3">
    <location>
        <begin position="1478"/>
        <end position="1511"/>
    </location>
</feature>
<dbReference type="InterPro" id="IPR006597">
    <property type="entry name" value="Sel1-like"/>
</dbReference>
<dbReference type="SMART" id="SM00028">
    <property type="entry name" value="TPR"/>
    <property type="match status" value="15"/>
</dbReference>
<evidence type="ECO:0000313" key="4">
    <source>
        <dbReference type="EMBL" id="NYI85530.1"/>
    </source>
</evidence>
<dbReference type="InterPro" id="IPR051012">
    <property type="entry name" value="CellSynth/LPSAsmb/PSIAsmb"/>
</dbReference>
<dbReference type="Pfam" id="PF14559">
    <property type="entry name" value="TPR_19"/>
    <property type="match status" value="1"/>
</dbReference>
<dbReference type="InterPro" id="IPR011990">
    <property type="entry name" value="TPR-like_helical_dom_sf"/>
</dbReference>
<evidence type="ECO:0000256" key="2">
    <source>
        <dbReference type="ARBA" id="ARBA00022803"/>
    </source>
</evidence>
<dbReference type="SMART" id="SM00671">
    <property type="entry name" value="SEL1"/>
    <property type="match status" value="13"/>
</dbReference>
<dbReference type="RefSeq" id="WP_179723424.1">
    <property type="nucleotide sequence ID" value="NZ_BAABFH010000001.1"/>
</dbReference>
<dbReference type="Pfam" id="PF13432">
    <property type="entry name" value="TPR_16"/>
    <property type="match status" value="7"/>
</dbReference>
<dbReference type="SUPFAM" id="SSF48452">
    <property type="entry name" value="TPR-like"/>
    <property type="match status" value="1"/>
</dbReference>